<gene>
    <name evidence="1" type="ORF">QFC20_005572</name>
</gene>
<protein>
    <submittedName>
        <fullName evidence="1">Uncharacterized protein</fullName>
    </submittedName>
</protein>
<reference evidence="1" key="1">
    <citation type="submission" date="2023-04" db="EMBL/GenBank/DDBJ databases">
        <title>Draft Genome sequencing of Naganishia species isolated from polar environments using Oxford Nanopore Technology.</title>
        <authorList>
            <person name="Leo P."/>
            <person name="Venkateswaran K."/>
        </authorList>
    </citation>
    <scope>NUCLEOTIDE SEQUENCE</scope>
    <source>
        <strain evidence="1">MNA-CCFEE 5262</strain>
    </source>
</reference>
<evidence type="ECO:0000313" key="2">
    <source>
        <dbReference type="Proteomes" id="UP001230649"/>
    </source>
</evidence>
<evidence type="ECO:0000313" key="1">
    <source>
        <dbReference type="EMBL" id="KAJ9100048.1"/>
    </source>
</evidence>
<keyword evidence="2" id="KW-1185">Reference proteome</keyword>
<name>A0ACC2VLJ7_9TREE</name>
<dbReference type="EMBL" id="JASBWS010000079">
    <property type="protein sequence ID" value="KAJ9100048.1"/>
    <property type="molecule type" value="Genomic_DNA"/>
</dbReference>
<accession>A0ACC2VLJ7</accession>
<dbReference type="Proteomes" id="UP001230649">
    <property type="component" value="Unassembled WGS sequence"/>
</dbReference>
<comment type="caution">
    <text evidence="1">The sequence shown here is derived from an EMBL/GenBank/DDBJ whole genome shotgun (WGS) entry which is preliminary data.</text>
</comment>
<sequence length="538" mass="58966">MFPTAWTQSSSDPPSPTLTAVDVQSPRLGMTDAELKEANLHDGLAQDPEPLDLEANRPAPEKGQRANDTIKVENQHLELAHPDVSDALREAGVALVDRGEDGKLYIRSNVDDPQNPRNWPKWKRYLVAGIASWLTIIVCSIASGYSTGTEALNAEFGLSEEVGTLSLSLYVLGFAFGPVVAAPLSETYGRRIIYLITWFFFMIFQIPIALAPNFACVVVFRFLSGLAGSVPLANTGGVINDLFDVQESGYATAIVAGPPLGNVIGGFLAEAAGWRWLFWFYLILLGVHYVIIFFGIPETRHSLIMSKKAKKLRQLGNGMENVYSEQERDQKTPREMFKVSLTRPYVFLFTEAITYLAAAINAFALGMIFLSNTSFRLIFGPGNEGHHWHRSGAINATLGSYVVGAMIALCFQPLQQSVYRKRCLKARKPVPEALWWSALWATPFMPIGLAIASGFSGPQFPWMAPLVGFALFGFGYFTILMAVFQYVMNSYGTFAVGVHMPAPALRGGSSSVSLLLTGQLLSRSGIRAEHRGSHLPSL</sequence>
<proteinExistence type="predicted"/>
<organism evidence="1 2">
    <name type="scientific">Naganishia adeliensis</name>
    <dbReference type="NCBI Taxonomy" id="92952"/>
    <lineage>
        <taxon>Eukaryota</taxon>
        <taxon>Fungi</taxon>
        <taxon>Dikarya</taxon>
        <taxon>Basidiomycota</taxon>
        <taxon>Agaricomycotina</taxon>
        <taxon>Tremellomycetes</taxon>
        <taxon>Filobasidiales</taxon>
        <taxon>Filobasidiaceae</taxon>
        <taxon>Naganishia</taxon>
    </lineage>
</organism>